<evidence type="ECO:0000256" key="2">
    <source>
        <dbReference type="PROSITE-ProRule" id="PRU00076"/>
    </source>
</evidence>
<evidence type="ECO:0000313" key="6">
    <source>
        <dbReference type="WBParaSite" id="ACAC_0001128301-mRNA-1"/>
    </source>
</evidence>
<dbReference type="STRING" id="6313.A0A0K0DIW6"/>
<protein>
    <submittedName>
        <fullName evidence="6">Agrin</fullName>
    </submittedName>
</protein>
<evidence type="ECO:0000256" key="1">
    <source>
        <dbReference type="ARBA" id="ARBA00023157"/>
    </source>
</evidence>
<reference evidence="6" key="2">
    <citation type="submission" date="2017-02" db="UniProtKB">
        <authorList>
            <consortium name="WormBaseParasite"/>
        </authorList>
    </citation>
    <scope>IDENTIFICATION</scope>
</reference>
<dbReference type="WBParaSite" id="ACAC_0001128301-mRNA-1">
    <property type="protein sequence ID" value="ACAC_0001128301-mRNA-1"/>
    <property type="gene ID" value="ACAC_0001128301"/>
</dbReference>
<organism evidence="5 6">
    <name type="scientific">Angiostrongylus cantonensis</name>
    <name type="common">Rat lungworm</name>
    <dbReference type="NCBI Taxonomy" id="6313"/>
    <lineage>
        <taxon>Eukaryota</taxon>
        <taxon>Metazoa</taxon>
        <taxon>Ecdysozoa</taxon>
        <taxon>Nematoda</taxon>
        <taxon>Chromadorea</taxon>
        <taxon>Rhabditida</taxon>
        <taxon>Rhabditina</taxon>
        <taxon>Rhabditomorpha</taxon>
        <taxon>Strongyloidea</taxon>
        <taxon>Metastrongylidae</taxon>
        <taxon>Angiostrongylus</taxon>
    </lineage>
</organism>
<feature type="domain" description="EGF-like" evidence="4">
    <location>
        <begin position="317"/>
        <end position="354"/>
    </location>
</feature>
<reference evidence="5" key="1">
    <citation type="submission" date="2012-09" db="EMBL/GenBank/DDBJ databases">
        <authorList>
            <person name="Martin A.A."/>
        </authorList>
    </citation>
    <scope>NUCLEOTIDE SEQUENCE</scope>
</reference>
<dbReference type="PROSITE" id="PS50025">
    <property type="entry name" value="LAM_G_DOMAIN"/>
    <property type="match status" value="1"/>
</dbReference>
<dbReference type="InterPro" id="IPR000742">
    <property type="entry name" value="EGF"/>
</dbReference>
<dbReference type="InterPro" id="IPR050372">
    <property type="entry name" value="Neurexin-related_CASP"/>
</dbReference>
<evidence type="ECO:0000259" key="4">
    <source>
        <dbReference type="PROSITE" id="PS50026"/>
    </source>
</evidence>
<feature type="domain" description="EGF-like" evidence="4">
    <location>
        <begin position="5"/>
        <end position="43"/>
    </location>
</feature>
<feature type="domain" description="Laminin G" evidence="3">
    <location>
        <begin position="360"/>
        <end position="540"/>
    </location>
</feature>
<keyword evidence="2" id="KW-0245">EGF-like domain</keyword>
<proteinExistence type="predicted"/>
<dbReference type="SMART" id="SM00181">
    <property type="entry name" value="EGF"/>
    <property type="match status" value="3"/>
</dbReference>
<name>A0A0K0DIW6_ANGCA</name>
<feature type="disulfide bond" evidence="2">
    <location>
        <begin position="344"/>
        <end position="353"/>
    </location>
</feature>
<dbReference type="SUPFAM" id="SSF57196">
    <property type="entry name" value="EGF/Laminin"/>
    <property type="match status" value="1"/>
</dbReference>
<sequence>LHMRSYNACTHHLCQHSSRCRISNTLEGYECECPEEYTGKYCQIRSAFCKGENCNSGICVGSNSTWRCVCPLNATGLRYIETHCAESLFSFIDCSIFLYYSKKHLSVSIVDGRIRQMKSFELGSDLFVGGIPPGLLIPSHIPTTSFKGCLTEVFTVVTSCKTSFKILSSELILIGGRQLDLNDSSLFSSGDISECSISVSANFFQRFLSFSAPTTVTTPTTEEVEHIYETEKDLEAPEPVLPTEDESGKERGRTWSLWKKTPLQRLLQNLKNCLLRTKHQGINFLPMHHVLGMNQVLRSNEVLLNKRQCELLDETCNITICANDVCGPYGTCVPFNTTYYECQCKLYYDGPRCDVFKPIERAAQFDGTAFLEISSDEFPHLTSEKDEVVELKFKTKEPDGVLFWQGQQPGTSVVGEDYFSVGLYDGVLHFSYELGGGAAHMISEQRVDDDKVHYIRLERQGRRGILKIDNEDEKRGLSSGILAMLNADGNVFIGGVPDVHRATGGLHHKNFVGCVADVALNGEILDLMGNAIDGKNVKPCDGWIAPRKPFKRQR</sequence>
<dbReference type="Pfam" id="PF00054">
    <property type="entry name" value="Laminin_G_1"/>
    <property type="match status" value="1"/>
</dbReference>
<feature type="disulfide bond" evidence="2">
    <location>
        <begin position="33"/>
        <end position="42"/>
    </location>
</feature>
<dbReference type="PANTHER" id="PTHR15036:SF85">
    <property type="entry name" value="SP2353, ISOFORM A"/>
    <property type="match status" value="1"/>
</dbReference>
<dbReference type="Gene3D" id="2.60.120.200">
    <property type="match status" value="1"/>
</dbReference>
<dbReference type="PROSITE" id="PS50026">
    <property type="entry name" value="EGF_3"/>
    <property type="match status" value="2"/>
</dbReference>
<dbReference type="Gene3D" id="2.10.25.10">
    <property type="entry name" value="Laminin"/>
    <property type="match status" value="2"/>
</dbReference>
<dbReference type="SMART" id="SM00282">
    <property type="entry name" value="LamG"/>
    <property type="match status" value="1"/>
</dbReference>
<dbReference type="PANTHER" id="PTHR15036">
    <property type="entry name" value="PIKACHURIN-LIKE PROTEIN"/>
    <property type="match status" value="1"/>
</dbReference>
<keyword evidence="1 2" id="KW-1015">Disulfide bond</keyword>
<accession>A0A0K0DIW6</accession>
<dbReference type="InterPro" id="IPR001791">
    <property type="entry name" value="Laminin_G"/>
</dbReference>
<dbReference type="AlphaFoldDB" id="A0A0K0DIW6"/>
<dbReference type="CDD" id="cd00110">
    <property type="entry name" value="LamG"/>
    <property type="match status" value="1"/>
</dbReference>
<dbReference type="CDD" id="cd00054">
    <property type="entry name" value="EGF_CA"/>
    <property type="match status" value="1"/>
</dbReference>
<feature type="disulfide bond" evidence="2">
    <location>
        <begin position="14"/>
        <end position="31"/>
    </location>
</feature>
<dbReference type="Proteomes" id="UP000035642">
    <property type="component" value="Unassembled WGS sequence"/>
</dbReference>
<keyword evidence="5" id="KW-1185">Reference proteome</keyword>
<evidence type="ECO:0000313" key="5">
    <source>
        <dbReference type="Proteomes" id="UP000035642"/>
    </source>
</evidence>
<dbReference type="GO" id="GO:0016020">
    <property type="term" value="C:membrane"/>
    <property type="evidence" value="ECO:0007669"/>
    <property type="project" value="UniProtKB-SubCell"/>
</dbReference>
<evidence type="ECO:0000259" key="3">
    <source>
        <dbReference type="PROSITE" id="PS50025"/>
    </source>
</evidence>
<dbReference type="SUPFAM" id="SSF49899">
    <property type="entry name" value="Concanavalin A-like lectins/glucanases"/>
    <property type="match status" value="1"/>
</dbReference>
<dbReference type="PROSITE" id="PS00022">
    <property type="entry name" value="EGF_1"/>
    <property type="match status" value="2"/>
</dbReference>
<dbReference type="InterPro" id="IPR013320">
    <property type="entry name" value="ConA-like_dom_sf"/>
</dbReference>
<comment type="caution">
    <text evidence="2">Lacks conserved residue(s) required for the propagation of feature annotation.</text>
</comment>